<sequence length="108" mass="11828">MSEESQDPNKQYDAAIALKEAGDTDGCVAALKAILEQHPEHVLTHSALAVHLQKQGNFEEAITHAVKVTELEPNDAFSFTQLSVIMQRCGKIPEAEEAMARARQIQMG</sequence>
<reference evidence="1 2" key="1">
    <citation type="submission" date="2019-02" db="EMBL/GenBank/DDBJ databases">
        <title>Deep-cultivation of Planctomycetes and their phenomic and genomic characterization uncovers novel biology.</title>
        <authorList>
            <person name="Wiegand S."/>
            <person name="Jogler M."/>
            <person name="Boedeker C."/>
            <person name="Pinto D."/>
            <person name="Vollmers J."/>
            <person name="Rivas-Marin E."/>
            <person name="Kohn T."/>
            <person name="Peeters S.H."/>
            <person name="Heuer A."/>
            <person name="Rast P."/>
            <person name="Oberbeckmann S."/>
            <person name="Bunk B."/>
            <person name="Jeske O."/>
            <person name="Meyerdierks A."/>
            <person name="Storesund J.E."/>
            <person name="Kallscheuer N."/>
            <person name="Luecker S."/>
            <person name="Lage O.M."/>
            <person name="Pohl T."/>
            <person name="Merkel B.J."/>
            <person name="Hornburger P."/>
            <person name="Mueller R.-W."/>
            <person name="Bruemmer F."/>
            <person name="Labrenz M."/>
            <person name="Spormann A.M."/>
            <person name="Op den Camp H."/>
            <person name="Overmann J."/>
            <person name="Amann R."/>
            <person name="Jetten M.S.M."/>
            <person name="Mascher T."/>
            <person name="Medema M.H."/>
            <person name="Devos D.P."/>
            <person name="Kaster A.-K."/>
            <person name="Ovreas L."/>
            <person name="Rohde M."/>
            <person name="Galperin M.Y."/>
            <person name="Jogler C."/>
        </authorList>
    </citation>
    <scope>NUCLEOTIDE SEQUENCE [LARGE SCALE GENOMIC DNA]</scope>
    <source>
        <strain evidence="1 2">V22</strain>
    </source>
</reference>
<proteinExistence type="predicted"/>
<evidence type="ECO:0000313" key="1">
    <source>
        <dbReference type="EMBL" id="QDT63409.1"/>
    </source>
</evidence>
<dbReference type="Pfam" id="PF14559">
    <property type="entry name" value="TPR_19"/>
    <property type="match status" value="1"/>
</dbReference>
<dbReference type="Gene3D" id="1.25.40.10">
    <property type="entry name" value="Tetratricopeptide repeat domain"/>
    <property type="match status" value="1"/>
</dbReference>
<evidence type="ECO:0000313" key="2">
    <source>
        <dbReference type="Proteomes" id="UP000319976"/>
    </source>
</evidence>
<dbReference type="OrthoDB" id="281483at2"/>
<dbReference type="RefSeq" id="WP_145259706.1">
    <property type="nucleotide sequence ID" value="NZ_CP036316.1"/>
</dbReference>
<dbReference type="InterPro" id="IPR011990">
    <property type="entry name" value="TPR-like_helical_dom_sf"/>
</dbReference>
<dbReference type="SMART" id="SM00028">
    <property type="entry name" value="TPR"/>
    <property type="match status" value="2"/>
</dbReference>
<protein>
    <submittedName>
        <fullName evidence="1">Tetratricopeptide repeat protein</fullName>
    </submittedName>
</protein>
<organism evidence="1 2">
    <name type="scientific">Calycomorphotria hydatis</name>
    <dbReference type="NCBI Taxonomy" id="2528027"/>
    <lineage>
        <taxon>Bacteria</taxon>
        <taxon>Pseudomonadati</taxon>
        <taxon>Planctomycetota</taxon>
        <taxon>Planctomycetia</taxon>
        <taxon>Planctomycetales</taxon>
        <taxon>Planctomycetaceae</taxon>
        <taxon>Calycomorphotria</taxon>
    </lineage>
</organism>
<dbReference type="AlphaFoldDB" id="A0A517T4W2"/>
<gene>
    <name evidence="1" type="ORF">V22_06300</name>
</gene>
<dbReference type="SUPFAM" id="SSF48452">
    <property type="entry name" value="TPR-like"/>
    <property type="match status" value="1"/>
</dbReference>
<dbReference type="KEGG" id="chya:V22_06300"/>
<accession>A0A517T4W2</accession>
<dbReference type="InterPro" id="IPR019734">
    <property type="entry name" value="TPR_rpt"/>
</dbReference>
<name>A0A517T4W2_9PLAN</name>
<dbReference type="EMBL" id="CP036316">
    <property type="protein sequence ID" value="QDT63409.1"/>
    <property type="molecule type" value="Genomic_DNA"/>
</dbReference>
<dbReference type="Proteomes" id="UP000319976">
    <property type="component" value="Chromosome"/>
</dbReference>
<keyword evidence="2" id="KW-1185">Reference proteome</keyword>